<dbReference type="Proteomes" id="UP000317722">
    <property type="component" value="Unassembled WGS sequence"/>
</dbReference>
<organism evidence="1 2">
    <name type="scientific">Pedococcus bigeumensis</name>
    <dbReference type="NCBI Taxonomy" id="433644"/>
    <lineage>
        <taxon>Bacteria</taxon>
        <taxon>Bacillati</taxon>
        <taxon>Actinomycetota</taxon>
        <taxon>Actinomycetes</taxon>
        <taxon>Micrococcales</taxon>
        <taxon>Intrasporangiaceae</taxon>
        <taxon>Pedococcus</taxon>
    </lineage>
</organism>
<reference evidence="1 2" key="1">
    <citation type="journal article" date="2019" name="Environ. Microbiol.">
        <title>Species interactions and distinct microbial communities in high Arctic permafrost affected cryosols are associated with the CH4 and CO2 gas fluxes.</title>
        <authorList>
            <person name="Altshuler I."/>
            <person name="Hamel J."/>
            <person name="Turney S."/>
            <person name="Magnuson E."/>
            <person name="Levesque R."/>
            <person name="Greer C."/>
            <person name="Whyte L.G."/>
        </authorList>
    </citation>
    <scope>NUCLEOTIDE SEQUENCE [LARGE SCALE GENOMIC DNA]</scope>
    <source>
        <strain evidence="1 2">S9.3A</strain>
    </source>
</reference>
<dbReference type="EMBL" id="RCZM01000003">
    <property type="protein sequence ID" value="TPG17179.1"/>
    <property type="molecule type" value="Genomic_DNA"/>
</dbReference>
<accession>A0A502CYE3</accession>
<evidence type="ECO:0000313" key="1">
    <source>
        <dbReference type="EMBL" id="TPG17179.1"/>
    </source>
</evidence>
<sequence>MLRDLLMRFEPRDRATRLKGRGAELRGLATWEVSLSEADTQFLAQAFSESHAVDECFEKVPGSVSFPDGSRFHACRVNVVWDPNDWSRIWIDYIAVGEDPDAPKRDVEVADLDDDLTARLGAVWHLWQGGVTKPEHVVLAIAAGFEPGEVKDLSAGDPEAFEDTARMMAGLRGEDVMSVEDGWIRLY</sequence>
<protein>
    <submittedName>
        <fullName evidence="1">Uncharacterized protein</fullName>
    </submittedName>
</protein>
<dbReference type="RefSeq" id="WP_140740173.1">
    <property type="nucleotide sequence ID" value="NZ_RCZM01000003.1"/>
</dbReference>
<keyword evidence="2" id="KW-1185">Reference proteome</keyword>
<comment type="caution">
    <text evidence="1">The sequence shown here is derived from an EMBL/GenBank/DDBJ whole genome shotgun (WGS) entry which is preliminary data.</text>
</comment>
<gene>
    <name evidence="1" type="ORF">EAH86_10475</name>
</gene>
<evidence type="ECO:0000313" key="2">
    <source>
        <dbReference type="Proteomes" id="UP000317722"/>
    </source>
</evidence>
<dbReference type="AlphaFoldDB" id="A0A502CYE3"/>
<proteinExistence type="predicted"/>
<name>A0A502CYE3_9MICO</name>